<gene>
    <name evidence="1" type="ORF">UFOVP138_64</name>
</gene>
<accession>A0A6J5LD57</accession>
<organism evidence="1">
    <name type="scientific">uncultured Caudovirales phage</name>
    <dbReference type="NCBI Taxonomy" id="2100421"/>
    <lineage>
        <taxon>Viruses</taxon>
        <taxon>Duplodnaviria</taxon>
        <taxon>Heunggongvirae</taxon>
        <taxon>Uroviricota</taxon>
        <taxon>Caudoviricetes</taxon>
        <taxon>Peduoviridae</taxon>
        <taxon>Maltschvirus</taxon>
        <taxon>Maltschvirus maltsch</taxon>
    </lineage>
</organism>
<protein>
    <recommendedName>
        <fullName evidence="2">DUF2184 domain-containing protein</fullName>
    </recommendedName>
</protein>
<proteinExistence type="predicted"/>
<evidence type="ECO:0008006" key="2">
    <source>
        <dbReference type="Google" id="ProtNLM"/>
    </source>
</evidence>
<dbReference type="InterPro" id="IPR020049">
    <property type="entry name" value="Major_capsid-like"/>
</dbReference>
<dbReference type="Pfam" id="PF09950">
    <property type="entry name" value="Major_capside"/>
    <property type="match status" value="1"/>
</dbReference>
<sequence>MKFTRKDLSVIHSDIRARDVKAIDFGSADVGSFGSLSKIGINISGAIVGEMMDGLGMDGNDVGLSPAGLSGLTSPSISTPVQFLQNWLPGFVKTITAARKIDELVGIQTIGAPEDEQVVQGVLESTGVAINYSDYGNIPLNSWNNQFVTRAVVRFEQGLNVGWLEDARASRIRIATAAEKRGGAAINLEIQRNRVGFFGFNDGSGQTYGFLNDPNLPAYNTVANGVSSGSPLWSSKTFSDITSDLRTALAGLQVQSMDTIDVQKTPLVLALAMSVYQYLTVTNNSGTGSYTVRQWLLDNYPNIRVVSAPELTAANGSANVAYVYAETIEDGSTDGGQVWAQVVPTKFLALGVEKRAKNYIEDYLNATAGVMCKRPYAVYRMTGI</sequence>
<name>A0A6J5LD57_9CAUD</name>
<evidence type="ECO:0000313" key="1">
    <source>
        <dbReference type="EMBL" id="CAB4132161.1"/>
    </source>
</evidence>
<dbReference type="EMBL" id="LR796256">
    <property type="protein sequence ID" value="CAB4132161.1"/>
    <property type="molecule type" value="Genomic_DNA"/>
</dbReference>
<reference evidence="1" key="1">
    <citation type="submission" date="2020-04" db="EMBL/GenBank/DDBJ databases">
        <authorList>
            <person name="Chiriac C."/>
            <person name="Salcher M."/>
            <person name="Ghai R."/>
            <person name="Kavagutti S V."/>
        </authorList>
    </citation>
    <scope>NUCLEOTIDE SEQUENCE</scope>
</reference>